<evidence type="ECO:0000256" key="1">
    <source>
        <dbReference type="SAM" id="MobiDB-lite"/>
    </source>
</evidence>
<evidence type="ECO:0000313" key="3">
    <source>
        <dbReference type="Proteomes" id="UP001165121"/>
    </source>
</evidence>
<proteinExistence type="predicted"/>
<dbReference type="AlphaFoldDB" id="A0A9W6X624"/>
<organism evidence="2 3">
    <name type="scientific">Phytophthora fragariaefolia</name>
    <dbReference type="NCBI Taxonomy" id="1490495"/>
    <lineage>
        <taxon>Eukaryota</taxon>
        <taxon>Sar</taxon>
        <taxon>Stramenopiles</taxon>
        <taxon>Oomycota</taxon>
        <taxon>Peronosporomycetes</taxon>
        <taxon>Peronosporales</taxon>
        <taxon>Peronosporaceae</taxon>
        <taxon>Phytophthora</taxon>
    </lineage>
</organism>
<evidence type="ECO:0000313" key="2">
    <source>
        <dbReference type="EMBL" id="GMF32252.1"/>
    </source>
</evidence>
<keyword evidence="3" id="KW-1185">Reference proteome</keyword>
<comment type="caution">
    <text evidence="2">The sequence shown here is derived from an EMBL/GenBank/DDBJ whole genome shotgun (WGS) entry which is preliminary data.</text>
</comment>
<dbReference type="OrthoDB" id="97621at2759"/>
<feature type="region of interest" description="Disordered" evidence="1">
    <location>
        <begin position="102"/>
        <end position="124"/>
    </location>
</feature>
<name>A0A9W6X624_9STRA</name>
<dbReference type="Proteomes" id="UP001165121">
    <property type="component" value="Unassembled WGS sequence"/>
</dbReference>
<reference evidence="2" key="1">
    <citation type="submission" date="2023-04" db="EMBL/GenBank/DDBJ databases">
        <title>Phytophthora fragariaefolia NBRC 109709.</title>
        <authorList>
            <person name="Ichikawa N."/>
            <person name="Sato H."/>
            <person name="Tonouchi N."/>
        </authorList>
    </citation>
    <scope>NUCLEOTIDE SEQUENCE</scope>
    <source>
        <strain evidence="2">NBRC 109709</strain>
    </source>
</reference>
<dbReference type="GO" id="GO:0003676">
    <property type="term" value="F:nucleic acid binding"/>
    <property type="evidence" value="ECO:0007669"/>
    <property type="project" value="InterPro"/>
</dbReference>
<gene>
    <name evidence="2" type="ORF">Pfra01_000761800</name>
</gene>
<dbReference type="EMBL" id="BSXT01000681">
    <property type="protein sequence ID" value="GMF32252.1"/>
    <property type="molecule type" value="Genomic_DNA"/>
</dbReference>
<dbReference type="Gene3D" id="3.30.420.10">
    <property type="entry name" value="Ribonuclease H-like superfamily/Ribonuclease H"/>
    <property type="match status" value="1"/>
</dbReference>
<accession>A0A9W6X624</accession>
<dbReference type="InterPro" id="IPR036397">
    <property type="entry name" value="RNaseH_sf"/>
</dbReference>
<feature type="compositionally biased region" description="Acidic residues" evidence="1">
    <location>
        <begin position="111"/>
        <end position="124"/>
    </location>
</feature>
<protein>
    <submittedName>
        <fullName evidence="2">Unnamed protein product</fullName>
    </submittedName>
</protein>
<sequence>MLLNRIAIEKPYKAQTIATQHGQYLLYTPPYLPNVQPIELVWATVKTRICQDPPNNAREAVEMVKLGLDSITSEDWCSVFRHCQKAEFGYKAVGDSAEGIEVDQPKRCNAESEEEISEEVNDSE</sequence>